<organism evidence="2 3">
    <name type="scientific">Metabacillus niabensis</name>
    <dbReference type="NCBI Taxonomy" id="324854"/>
    <lineage>
        <taxon>Bacteria</taxon>
        <taxon>Bacillati</taxon>
        <taxon>Bacillota</taxon>
        <taxon>Bacilli</taxon>
        <taxon>Bacillales</taxon>
        <taxon>Bacillaceae</taxon>
        <taxon>Metabacillus</taxon>
    </lineage>
</organism>
<accession>A0ABT9YWR1</accession>
<dbReference type="EMBL" id="JAUSTZ010000001">
    <property type="protein sequence ID" value="MDQ0224250.1"/>
    <property type="molecule type" value="Genomic_DNA"/>
</dbReference>
<proteinExistence type="predicted"/>
<protein>
    <submittedName>
        <fullName evidence="2">Uncharacterized protein</fullName>
    </submittedName>
</protein>
<comment type="caution">
    <text evidence="2">The sequence shown here is derived from an EMBL/GenBank/DDBJ whole genome shotgun (WGS) entry which is preliminary data.</text>
</comment>
<name>A0ABT9YWR1_9BACI</name>
<evidence type="ECO:0000313" key="3">
    <source>
        <dbReference type="Proteomes" id="UP001232245"/>
    </source>
</evidence>
<evidence type="ECO:0000256" key="1">
    <source>
        <dbReference type="SAM" id="Phobius"/>
    </source>
</evidence>
<feature type="transmembrane region" description="Helical" evidence="1">
    <location>
        <begin position="37"/>
        <end position="58"/>
    </location>
</feature>
<keyword evidence="1" id="KW-1133">Transmembrane helix</keyword>
<keyword evidence="1" id="KW-0812">Transmembrane</keyword>
<evidence type="ECO:0000313" key="2">
    <source>
        <dbReference type="EMBL" id="MDQ0224250.1"/>
    </source>
</evidence>
<sequence>MIVAAFVPFVLVLLIIAVIFLSIKFAKRSTIIQKVNVKWVFILYCFLLIVSVPISFFLPVRNSANFSVSEEEINKAKRAADYLSTAAFEGKRIDKDKIDGVTILKQWEFPFEGKHLEINREEEDYYYPILILIERKDENDNSIQIMQYQSKTIIQHVDLTKQEEPSLIDIKEESLTIRNPKQKEIRLAKFSKEFTINQFTTEKDSSNVFLEDSEIYSNPVLYIQIPKDVVVNGNTDEIQFVNE</sequence>
<reference evidence="2 3" key="1">
    <citation type="submission" date="2023-07" db="EMBL/GenBank/DDBJ databases">
        <title>Genomic Encyclopedia of Type Strains, Phase IV (KMG-IV): sequencing the most valuable type-strain genomes for metagenomic binning, comparative biology and taxonomic classification.</title>
        <authorList>
            <person name="Goeker M."/>
        </authorList>
    </citation>
    <scope>NUCLEOTIDE SEQUENCE [LARGE SCALE GENOMIC DNA]</scope>
    <source>
        <strain evidence="2 3">DSM 17723</strain>
    </source>
</reference>
<keyword evidence="3" id="KW-1185">Reference proteome</keyword>
<feature type="transmembrane region" description="Helical" evidence="1">
    <location>
        <begin position="6"/>
        <end position="25"/>
    </location>
</feature>
<keyword evidence="1" id="KW-0472">Membrane</keyword>
<dbReference type="Proteomes" id="UP001232245">
    <property type="component" value="Unassembled WGS sequence"/>
</dbReference>
<dbReference type="RefSeq" id="WP_307190547.1">
    <property type="nucleotide sequence ID" value="NZ_JAUSTZ010000001.1"/>
</dbReference>
<gene>
    <name evidence="2" type="ORF">J2S02_000572</name>
</gene>